<accession>A0AAV4XPN5</accession>
<comment type="caution">
    <text evidence="1">The sequence shown here is derived from an EMBL/GenBank/DDBJ whole genome shotgun (WGS) entry which is preliminary data.</text>
</comment>
<name>A0AAV4XPN5_CAEEX</name>
<organism evidence="1 2">
    <name type="scientific">Caerostris extrusa</name>
    <name type="common">Bark spider</name>
    <name type="synonym">Caerostris bankana</name>
    <dbReference type="NCBI Taxonomy" id="172846"/>
    <lineage>
        <taxon>Eukaryota</taxon>
        <taxon>Metazoa</taxon>
        <taxon>Ecdysozoa</taxon>
        <taxon>Arthropoda</taxon>
        <taxon>Chelicerata</taxon>
        <taxon>Arachnida</taxon>
        <taxon>Araneae</taxon>
        <taxon>Araneomorphae</taxon>
        <taxon>Entelegynae</taxon>
        <taxon>Araneoidea</taxon>
        <taxon>Araneidae</taxon>
        <taxon>Caerostris</taxon>
    </lineage>
</organism>
<sequence length="124" mass="14242">MELTFIYHQLTLHNLWHLFPQNTIKSPKTSNYIPILTNSIKSIQKSPNYANKSSTADYSIPLNHSFRVITVAISGNLNNKAEVSLFTAKLDDTHCLFERCLFRWLDYFLASSKLVKCGTVSFRL</sequence>
<evidence type="ECO:0000313" key="2">
    <source>
        <dbReference type="Proteomes" id="UP001054945"/>
    </source>
</evidence>
<dbReference type="AlphaFoldDB" id="A0AAV4XPN5"/>
<keyword evidence="2" id="KW-1185">Reference proteome</keyword>
<dbReference type="Proteomes" id="UP001054945">
    <property type="component" value="Unassembled WGS sequence"/>
</dbReference>
<reference evidence="1 2" key="1">
    <citation type="submission" date="2021-06" db="EMBL/GenBank/DDBJ databases">
        <title>Caerostris extrusa draft genome.</title>
        <authorList>
            <person name="Kono N."/>
            <person name="Arakawa K."/>
        </authorList>
    </citation>
    <scope>NUCLEOTIDE SEQUENCE [LARGE SCALE GENOMIC DNA]</scope>
</reference>
<dbReference type="EMBL" id="BPLR01018119">
    <property type="protein sequence ID" value="GIY97105.1"/>
    <property type="molecule type" value="Genomic_DNA"/>
</dbReference>
<proteinExistence type="predicted"/>
<protein>
    <submittedName>
        <fullName evidence="1">Uncharacterized protein</fullName>
    </submittedName>
</protein>
<evidence type="ECO:0000313" key="1">
    <source>
        <dbReference type="EMBL" id="GIY97105.1"/>
    </source>
</evidence>
<gene>
    <name evidence="1" type="ORF">CEXT_680981</name>
</gene>